<dbReference type="GeneID" id="32585455"/>
<organism evidence="1 2">
    <name type="scientific">Bradyrhizobium neotropicale</name>
    <dbReference type="NCBI Taxonomy" id="1497615"/>
    <lineage>
        <taxon>Bacteria</taxon>
        <taxon>Pseudomonadati</taxon>
        <taxon>Pseudomonadota</taxon>
        <taxon>Alphaproteobacteria</taxon>
        <taxon>Hyphomicrobiales</taxon>
        <taxon>Nitrobacteraceae</taxon>
        <taxon>Bradyrhizobium</taxon>
    </lineage>
</organism>
<keyword evidence="2" id="KW-1185">Reference proteome</keyword>
<proteinExistence type="predicted"/>
<accession>A0A176ZBG6</accession>
<name>A0A176ZBG6_9BRAD</name>
<evidence type="ECO:0000313" key="2">
    <source>
        <dbReference type="Proteomes" id="UP000077173"/>
    </source>
</evidence>
<comment type="caution">
    <text evidence="1">The sequence shown here is derived from an EMBL/GenBank/DDBJ whole genome shotgun (WGS) entry which is preliminary data.</text>
</comment>
<dbReference type="Proteomes" id="UP000077173">
    <property type="component" value="Unassembled WGS sequence"/>
</dbReference>
<sequence>MAQPDFIALTLIERAKQSTIEDCQECRFSQSVDAYDCVHTSLERMHDSLGLLRLKEFVTLNFNSSDYRKLDHDRKGLLARAKLPVRQMH</sequence>
<gene>
    <name evidence="1" type="ORF">AXW67_10335</name>
</gene>
<protein>
    <submittedName>
        <fullName evidence="1">Uncharacterized protein</fullName>
    </submittedName>
</protein>
<reference evidence="1 2" key="1">
    <citation type="submission" date="2016-02" db="EMBL/GenBank/DDBJ databases">
        <title>Draft genome sequence of the strain BR 10247T Bradyrhizobium neotropicale isolated from nodules of Centrolobium paraense.</title>
        <authorList>
            <person name="Simoes-Araujo J.L."/>
            <person name="Barauna A.C."/>
            <person name="Silva K."/>
            <person name="Zilli J.E."/>
        </authorList>
    </citation>
    <scope>NUCLEOTIDE SEQUENCE [LARGE SCALE GENOMIC DNA]</scope>
    <source>
        <strain evidence="1 2">BR 10247</strain>
    </source>
</reference>
<dbReference type="EMBL" id="LSEF01000047">
    <property type="protein sequence ID" value="OAF17183.1"/>
    <property type="molecule type" value="Genomic_DNA"/>
</dbReference>
<evidence type="ECO:0000313" key="1">
    <source>
        <dbReference type="EMBL" id="OAF17183.1"/>
    </source>
</evidence>
<dbReference type="AlphaFoldDB" id="A0A176ZBG6"/>